<dbReference type="Proteomes" id="UP000298061">
    <property type="component" value="Unassembled WGS sequence"/>
</dbReference>
<comment type="caution">
    <text evidence="2">The sequence shown here is derived from an EMBL/GenBank/DDBJ whole genome shotgun (WGS) entry which is preliminary data.</text>
</comment>
<proteinExistence type="predicted"/>
<evidence type="ECO:0000256" key="1">
    <source>
        <dbReference type="SAM" id="Phobius"/>
    </source>
</evidence>
<gene>
    <name evidence="2" type="ORF">EWM64_g8751</name>
</gene>
<keyword evidence="3" id="KW-1185">Reference proteome</keyword>
<protein>
    <submittedName>
        <fullName evidence="2">Uncharacterized protein</fullName>
    </submittedName>
</protein>
<name>A0A4Y9ZMR1_9AGAM</name>
<keyword evidence="1" id="KW-0472">Membrane</keyword>
<evidence type="ECO:0000313" key="2">
    <source>
        <dbReference type="EMBL" id="TFY75263.1"/>
    </source>
</evidence>
<feature type="transmembrane region" description="Helical" evidence="1">
    <location>
        <begin position="228"/>
        <end position="254"/>
    </location>
</feature>
<keyword evidence="1" id="KW-1133">Transmembrane helix</keyword>
<sequence>MSDITLIAEPSPFMRVNEPATVQDRYDGLENYFPIYKLPGRHFKPDAGSFYDRMLHPGSRVYCDDNGPSITQSGIHIGLTAIVFEVEGRVCPDYCFLSSDGDQEHPINVDDEAYRCAPARFASCWLEAPNDSVEGQGNWHRALLQLERIARHTDSGVHMGEFIAPKDCEGREGSGTSNLSPAYLQVSWTAPPGFDNLDVLPVFDAKHGHIAIPSRAQMPVHKRVRVRFVLHLGPIVPGLGGPIVAVNFVFMHILD</sequence>
<accession>A0A4Y9ZMR1</accession>
<keyword evidence="1" id="KW-0812">Transmembrane</keyword>
<organism evidence="2 3">
    <name type="scientific">Hericium alpestre</name>
    <dbReference type="NCBI Taxonomy" id="135208"/>
    <lineage>
        <taxon>Eukaryota</taxon>
        <taxon>Fungi</taxon>
        <taxon>Dikarya</taxon>
        <taxon>Basidiomycota</taxon>
        <taxon>Agaricomycotina</taxon>
        <taxon>Agaricomycetes</taxon>
        <taxon>Russulales</taxon>
        <taxon>Hericiaceae</taxon>
        <taxon>Hericium</taxon>
    </lineage>
</organism>
<reference evidence="2 3" key="1">
    <citation type="submission" date="2019-02" db="EMBL/GenBank/DDBJ databases">
        <title>Genome sequencing of the rare red list fungi Hericium alpestre (H. flagellum).</title>
        <authorList>
            <person name="Buettner E."/>
            <person name="Kellner H."/>
        </authorList>
    </citation>
    <scope>NUCLEOTIDE SEQUENCE [LARGE SCALE GENOMIC DNA]</scope>
    <source>
        <strain evidence="2 3">DSM 108284</strain>
    </source>
</reference>
<dbReference type="OrthoDB" id="3305657at2759"/>
<dbReference type="AlphaFoldDB" id="A0A4Y9ZMR1"/>
<dbReference type="EMBL" id="SFCI01001654">
    <property type="protein sequence ID" value="TFY75263.1"/>
    <property type="molecule type" value="Genomic_DNA"/>
</dbReference>
<evidence type="ECO:0000313" key="3">
    <source>
        <dbReference type="Proteomes" id="UP000298061"/>
    </source>
</evidence>